<accession>A0A151XXZ2</accession>
<dbReference type="PANTHER" id="PTHR43601">
    <property type="entry name" value="THIOREDOXIN, MITOCHONDRIAL"/>
    <property type="match status" value="1"/>
</dbReference>
<dbReference type="PROSITE" id="PS00194">
    <property type="entry name" value="THIOREDOXIN_1"/>
    <property type="match status" value="1"/>
</dbReference>
<dbReference type="Pfam" id="PF00085">
    <property type="entry name" value="Thioredoxin"/>
    <property type="match status" value="1"/>
</dbReference>
<dbReference type="EMBL" id="LUAW01000067">
    <property type="protein sequence ID" value="KYQ70534.1"/>
    <property type="molecule type" value="Genomic_DNA"/>
</dbReference>
<dbReference type="PANTHER" id="PTHR43601:SF3">
    <property type="entry name" value="THIOREDOXIN, MITOCHONDRIAL"/>
    <property type="match status" value="1"/>
</dbReference>
<dbReference type="InterPro" id="IPR013766">
    <property type="entry name" value="Thioredoxin_domain"/>
</dbReference>
<dbReference type="GO" id="GO:0045454">
    <property type="term" value="P:cell redox homeostasis"/>
    <property type="evidence" value="ECO:0007669"/>
    <property type="project" value="TreeGrafter"/>
</dbReference>
<keyword evidence="1" id="KW-0676">Redox-active center</keyword>
<dbReference type="CDD" id="cd02947">
    <property type="entry name" value="TRX_family"/>
    <property type="match status" value="1"/>
</dbReference>
<gene>
    <name evidence="3" type="ORF">AZH43_04330</name>
</gene>
<dbReference type="InterPro" id="IPR017937">
    <property type="entry name" value="Thioredoxin_CS"/>
</dbReference>
<evidence type="ECO:0000259" key="2">
    <source>
        <dbReference type="PROSITE" id="PS51352"/>
    </source>
</evidence>
<dbReference type="AlphaFoldDB" id="A0A151XXZ2"/>
<organism evidence="3 4">
    <name type="scientific">Acinetobacter pragensis</name>
    <dbReference type="NCBI Taxonomy" id="1806892"/>
    <lineage>
        <taxon>Bacteria</taxon>
        <taxon>Pseudomonadati</taxon>
        <taxon>Pseudomonadota</taxon>
        <taxon>Gammaproteobacteria</taxon>
        <taxon>Moraxellales</taxon>
        <taxon>Moraxellaceae</taxon>
        <taxon>Acinetobacter</taxon>
    </lineage>
</organism>
<name>A0A151XXZ2_9GAMM</name>
<dbReference type="GO" id="GO:0015036">
    <property type="term" value="F:disulfide oxidoreductase activity"/>
    <property type="evidence" value="ECO:0007669"/>
    <property type="project" value="UniProtKB-ARBA"/>
</dbReference>
<protein>
    <submittedName>
        <fullName evidence="3">Thiol reductase thioredoxin</fullName>
    </submittedName>
</protein>
<feature type="domain" description="Thioredoxin" evidence="2">
    <location>
        <begin position="1"/>
        <end position="110"/>
    </location>
</feature>
<dbReference type="Gene3D" id="3.40.30.10">
    <property type="entry name" value="Glutaredoxin"/>
    <property type="match status" value="1"/>
</dbReference>
<dbReference type="OrthoDB" id="4964771at2"/>
<dbReference type="RefSeq" id="WP_067672456.1">
    <property type="nucleotide sequence ID" value="NZ_CBCSIK010000001.1"/>
</dbReference>
<dbReference type="STRING" id="1806892.AZH43_04330"/>
<evidence type="ECO:0000313" key="3">
    <source>
        <dbReference type="EMBL" id="KYQ70534.1"/>
    </source>
</evidence>
<sequence>MTEIIEYSENNSAEFEWYDGLAVIRFYAEWCAPCVQNFPVFEQWAKRQSNTEPKVKFGKVNIDQSPILTLRYNVYGLPSTLVFYQGQVVKRIAGVKTLHELEAIFRLVIQTHSLQD</sequence>
<evidence type="ECO:0000313" key="4">
    <source>
        <dbReference type="Proteomes" id="UP000076276"/>
    </source>
</evidence>
<proteinExistence type="predicted"/>
<reference evidence="3 4" key="1">
    <citation type="submission" date="2016-03" db="EMBL/GenBank/DDBJ databases">
        <title>Acinetobacter genomospecies 28 strain ANC 4149.</title>
        <authorList>
            <person name="Radolfova-Krizova L."/>
            <person name="Nemec A."/>
        </authorList>
    </citation>
    <scope>NUCLEOTIDE SEQUENCE [LARGE SCALE GENOMIC DNA]</scope>
    <source>
        <strain evidence="3 4">ANC 4149</strain>
    </source>
</reference>
<comment type="caution">
    <text evidence="3">The sequence shown here is derived from an EMBL/GenBank/DDBJ whole genome shotgun (WGS) entry which is preliminary data.</text>
</comment>
<dbReference type="Proteomes" id="UP000076276">
    <property type="component" value="Unassembled WGS sequence"/>
</dbReference>
<dbReference type="SUPFAM" id="SSF52833">
    <property type="entry name" value="Thioredoxin-like"/>
    <property type="match status" value="1"/>
</dbReference>
<dbReference type="PROSITE" id="PS51352">
    <property type="entry name" value="THIOREDOXIN_2"/>
    <property type="match status" value="1"/>
</dbReference>
<keyword evidence="4" id="KW-1185">Reference proteome</keyword>
<evidence type="ECO:0000256" key="1">
    <source>
        <dbReference type="ARBA" id="ARBA00023284"/>
    </source>
</evidence>
<dbReference type="InterPro" id="IPR036249">
    <property type="entry name" value="Thioredoxin-like_sf"/>
</dbReference>